<comment type="similarity">
    <text evidence="1">Belongs to the methyltransferase superfamily.</text>
</comment>
<evidence type="ECO:0000256" key="3">
    <source>
        <dbReference type="ARBA" id="ARBA00022679"/>
    </source>
</evidence>
<dbReference type="PANTHER" id="PTHR44942">
    <property type="entry name" value="METHYLTRANSF_11 DOMAIN-CONTAINING PROTEIN"/>
    <property type="match status" value="1"/>
</dbReference>
<protein>
    <submittedName>
        <fullName evidence="5">Methyltransferase domain-containing protein</fullName>
    </submittedName>
</protein>
<evidence type="ECO:0000256" key="1">
    <source>
        <dbReference type="ARBA" id="ARBA00008361"/>
    </source>
</evidence>
<gene>
    <name evidence="5" type="ORF">SAMN05216289_101157</name>
</gene>
<dbReference type="OrthoDB" id="9797252at2"/>
<feature type="domain" description="Methyltransferase type 11" evidence="4">
    <location>
        <begin position="50"/>
        <end position="141"/>
    </location>
</feature>
<dbReference type="InterPro" id="IPR029063">
    <property type="entry name" value="SAM-dependent_MTases_sf"/>
</dbReference>
<dbReference type="AlphaFoldDB" id="A0A1I4V658"/>
<dbReference type="STRING" id="578942.SAMN05216289_101157"/>
<sequence>MQNEYSSGPLPEWDYSRLAVHYERRAPYHPSFVALAAEGLGLQPGQRVADIGSGTGRVALAFASAGYVVDAVEPCVEMARIGLRATQGANVSWHGGCAEETGLSESVFDVVSFGSSLNVVDAARAVPEAARVLKSHGALVIVYNYRDKTEALQREIERAIRTLLPDFDPGARSQDPTAIIESGKLFRVRQKLQLPLVHSISPGEFVDGFRAHATLVRQAGNRLQKILDELGRLSDAWRGADGKIRIPFSTHMWLAEARH</sequence>
<dbReference type="Gene3D" id="3.40.50.150">
    <property type="entry name" value="Vaccinia Virus protein VP39"/>
    <property type="match status" value="1"/>
</dbReference>
<dbReference type="CDD" id="cd02440">
    <property type="entry name" value="AdoMet_MTases"/>
    <property type="match status" value="1"/>
</dbReference>
<proteinExistence type="inferred from homology"/>
<evidence type="ECO:0000259" key="4">
    <source>
        <dbReference type="Pfam" id="PF08241"/>
    </source>
</evidence>
<dbReference type="PANTHER" id="PTHR44942:SF4">
    <property type="entry name" value="METHYLTRANSFERASE TYPE 11 DOMAIN-CONTAINING PROTEIN"/>
    <property type="match status" value="1"/>
</dbReference>
<keyword evidence="3 5" id="KW-0808">Transferase</keyword>
<dbReference type="GO" id="GO:0008757">
    <property type="term" value="F:S-adenosylmethionine-dependent methyltransferase activity"/>
    <property type="evidence" value="ECO:0007669"/>
    <property type="project" value="InterPro"/>
</dbReference>
<dbReference type="GO" id="GO:0032259">
    <property type="term" value="P:methylation"/>
    <property type="evidence" value="ECO:0007669"/>
    <property type="project" value="UniProtKB-KW"/>
</dbReference>
<dbReference type="Proteomes" id="UP000198575">
    <property type="component" value="Unassembled WGS sequence"/>
</dbReference>
<evidence type="ECO:0000313" key="6">
    <source>
        <dbReference type="Proteomes" id="UP000198575"/>
    </source>
</evidence>
<keyword evidence="6" id="KW-1185">Reference proteome</keyword>
<dbReference type="EMBL" id="FOVF01000001">
    <property type="protein sequence ID" value="SFM96704.1"/>
    <property type="molecule type" value="Genomic_DNA"/>
</dbReference>
<evidence type="ECO:0000256" key="2">
    <source>
        <dbReference type="ARBA" id="ARBA00022603"/>
    </source>
</evidence>
<organism evidence="5 6">
    <name type="scientific">Dokdonella immobilis</name>
    <dbReference type="NCBI Taxonomy" id="578942"/>
    <lineage>
        <taxon>Bacteria</taxon>
        <taxon>Pseudomonadati</taxon>
        <taxon>Pseudomonadota</taxon>
        <taxon>Gammaproteobacteria</taxon>
        <taxon>Lysobacterales</taxon>
        <taxon>Rhodanobacteraceae</taxon>
        <taxon>Dokdonella</taxon>
    </lineage>
</organism>
<evidence type="ECO:0000313" key="5">
    <source>
        <dbReference type="EMBL" id="SFM96704.1"/>
    </source>
</evidence>
<dbReference type="InterPro" id="IPR013216">
    <property type="entry name" value="Methyltransf_11"/>
</dbReference>
<keyword evidence="2 5" id="KW-0489">Methyltransferase</keyword>
<dbReference type="InterPro" id="IPR051052">
    <property type="entry name" value="Diverse_substrate_MTase"/>
</dbReference>
<reference evidence="5 6" key="1">
    <citation type="submission" date="2016-10" db="EMBL/GenBank/DDBJ databases">
        <authorList>
            <person name="de Groot N.N."/>
        </authorList>
    </citation>
    <scope>NUCLEOTIDE SEQUENCE [LARGE SCALE GENOMIC DNA]</scope>
    <source>
        <strain evidence="5 6">CGMCC 1.7659</strain>
    </source>
</reference>
<accession>A0A1I4V658</accession>
<dbReference type="SUPFAM" id="SSF53335">
    <property type="entry name" value="S-adenosyl-L-methionine-dependent methyltransferases"/>
    <property type="match status" value="1"/>
</dbReference>
<name>A0A1I4V658_9GAMM</name>
<dbReference type="RefSeq" id="WP_092403975.1">
    <property type="nucleotide sequence ID" value="NZ_FOVF01000001.1"/>
</dbReference>
<dbReference type="Pfam" id="PF08241">
    <property type="entry name" value="Methyltransf_11"/>
    <property type="match status" value="1"/>
</dbReference>